<feature type="domain" description="Probable sensor" evidence="1">
    <location>
        <begin position="28"/>
        <end position="126"/>
    </location>
</feature>
<evidence type="ECO:0000313" key="2">
    <source>
        <dbReference type="EMBL" id="VFU12323.1"/>
    </source>
</evidence>
<gene>
    <name evidence="2" type="ORF">SCFA_1310006</name>
</gene>
<proteinExistence type="predicted"/>
<keyword evidence="2" id="KW-0548">Nucleotidyltransferase</keyword>
<organism evidence="2">
    <name type="scientific">anaerobic digester metagenome</name>
    <dbReference type="NCBI Taxonomy" id="1263854"/>
    <lineage>
        <taxon>unclassified sequences</taxon>
        <taxon>metagenomes</taxon>
        <taxon>ecological metagenomes</taxon>
    </lineage>
</organism>
<reference evidence="2" key="1">
    <citation type="submission" date="2019-03" db="EMBL/GenBank/DDBJ databases">
        <authorList>
            <person name="Hao L."/>
        </authorList>
    </citation>
    <scope>NUCLEOTIDE SEQUENCE</scope>
</reference>
<dbReference type="AlphaFoldDB" id="A0A485LX86"/>
<sequence>MFEDRIIQRIIETWELDQAHPLHEKIPSPLPPFHILKELVEIAYLASLEQEEGRPIRFALVMVGPSTDRDAMASKRESEYLFHLKNPLPLSVDSITKFAPALDPAISAMAVGHIGEAEEMSIWGVFTFSPTEHPFSEIPVWVYGELGYRPDHFTVYANDAGSLVISRHHSQIGRILNGEFVPATPSPFTVRSLGRYLMESIKDQPLYKTYGAAYWRIYRDVIEMLLSEASARGHGSIFIFLPAESIQEKYYLPRFHFQEQVGVQPLLGQLLQDDLDVPTSIAVRKTVAERIRFLSQLGVIDGAVILTTELDLICFGAMLIAPAWKGSIITGPDGFGEGGGEPLNAGRLGTRHNAGIAFAGAYEGSIVFVISQDGPVRVFMRSEDRTLLYWPDCCSVSMTL</sequence>
<dbReference type="GO" id="GO:0106408">
    <property type="term" value="F:diadenylate cyclase activity"/>
    <property type="evidence" value="ECO:0007669"/>
    <property type="project" value="UniProtKB-EC"/>
</dbReference>
<dbReference type="EMBL" id="CAADRM010000037">
    <property type="protein sequence ID" value="VFU12323.1"/>
    <property type="molecule type" value="Genomic_DNA"/>
</dbReference>
<dbReference type="EC" id="2.7.7.85" evidence="2"/>
<evidence type="ECO:0000259" key="1">
    <source>
        <dbReference type="Pfam" id="PF21751"/>
    </source>
</evidence>
<accession>A0A485LX86</accession>
<keyword evidence="2" id="KW-0808">Transferase</keyword>
<protein>
    <submittedName>
        <fullName evidence="2">Diadenylate cyclase</fullName>
        <ecNumber evidence="2">2.7.7.85</ecNumber>
    </submittedName>
</protein>
<name>A0A485LX86_9ZZZZ</name>
<dbReference type="InterPro" id="IPR048551">
    <property type="entry name" value="DACNV"/>
</dbReference>
<dbReference type="Pfam" id="PF21751">
    <property type="entry name" value="DACNV"/>
    <property type="match status" value="1"/>
</dbReference>